<accession>A0A834WJ20</accession>
<gene>
    <name evidence="1" type="ORF">G2W53_024414</name>
</gene>
<evidence type="ECO:0000313" key="2">
    <source>
        <dbReference type="Proteomes" id="UP000634136"/>
    </source>
</evidence>
<comment type="caution">
    <text evidence="1">The sequence shown here is derived from an EMBL/GenBank/DDBJ whole genome shotgun (WGS) entry which is preliminary data.</text>
</comment>
<reference evidence="1" key="1">
    <citation type="submission" date="2020-09" db="EMBL/GenBank/DDBJ databases">
        <title>Genome-Enabled Discovery of Anthraquinone Biosynthesis in Senna tora.</title>
        <authorList>
            <person name="Kang S.-H."/>
            <person name="Pandey R.P."/>
            <person name="Lee C.-M."/>
            <person name="Sim J.-S."/>
            <person name="Jeong J.-T."/>
            <person name="Choi B.-S."/>
            <person name="Jung M."/>
            <person name="Ginzburg D."/>
            <person name="Zhao K."/>
            <person name="Won S.Y."/>
            <person name="Oh T.-J."/>
            <person name="Yu Y."/>
            <person name="Kim N.-H."/>
            <person name="Lee O.R."/>
            <person name="Lee T.-H."/>
            <person name="Bashyal P."/>
            <person name="Kim T.-S."/>
            <person name="Lee W.-H."/>
            <person name="Kawkins C."/>
            <person name="Kim C.-K."/>
            <person name="Kim J.S."/>
            <person name="Ahn B.O."/>
            <person name="Rhee S.Y."/>
            <person name="Sohng J.K."/>
        </authorList>
    </citation>
    <scope>NUCLEOTIDE SEQUENCE</scope>
    <source>
        <tissue evidence="1">Leaf</tissue>
    </source>
</reference>
<protein>
    <submittedName>
        <fullName evidence="1">Uncharacterized protein</fullName>
    </submittedName>
</protein>
<sequence length="337" mass="37020">MSFQNIELLLASALVLDPLCSPNSLRINKIKSEGVRIWIFILALVDHSIKRNRYESSEDEEIGKQKLITVNEALHGQISRTKNSAPIVTLRSKVGSGGRFRIDLAGLRFMFLHSHQLGMNAEAEAETEERTRSDVSVKSYAIREGNAAIPNGDDFILQRIFKQTHRIQRGCAQFQSALCRNHKSNSGLTAVQQESSCLLPLSPSDASASWAIASTSACSCSCKGNNYSINDNIETKPTVSTPRPKGLLTPWPWPLDLPLWCMPGSSLPHRISSGEICNQLCHLVQTFFPINGSELAASACALDERALKELRLVKCLPPAGPTEGYCADFNEDKPGND</sequence>
<proteinExistence type="predicted"/>
<organism evidence="1 2">
    <name type="scientific">Senna tora</name>
    <dbReference type="NCBI Taxonomy" id="362788"/>
    <lineage>
        <taxon>Eukaryota</taxon>
        <taxon>Viridiplantae</taxon>
        <taxon>Streptophyta</taxon>
        <taxon>Embryophyta</taxon>
        <taxon>Tracheophyta</taxon>
        <taxon>Spermatophyta</taxon>
        <taxon>Magnoliopsida</taxon>
        <taxon>eudicotyledons</taxon>
        <taxon>Gunneridae</taxon>
        <taxon>Pentapetalae</taxon>
        <taxon>rosids</taxon>
        <taxon>fabids</taxon>
        <taxon>Fabales</taxon>
        <taxon>Fabaceae</taxon>
        <taxon>Caesalpinioideae</taxon>
        <taxon>Cassia clade</taxon>
        <taxon>Senna</taxon>
    </lineage>
</organism>
<evidence type="ECO:0000313" key="1">
    <source>
        <dbReference type="EMBL" id="KAF7818959.1"/>
    </source>
</evidence>
<dbReference type="Proteomes" id="UP000634136">
    <property type="component" value="Unassembled WGS sequence"/>
</dbReference>
<dbReference type="EMBL" id="JAAIUW010000008">
    <property type="protein sequence ID" value="KAF7818959.1"/>
    <property type="molecule type" value="Genomic_DNA"/>
</dbReference>
<dbReference type="AlphaFoldDB" id="A0A834WJ20"/>
<name>A0A834WJ20_9FABA</name>
<keyword evidence="2" id="KW-1185">Reference proteome</keyword>